<dbReference type="InterPro" id="IPR012337">
    <property type="entry name" value="RNaseH-like_sf"/>
</dbReference>
<dbReference type="InterPro" id="IPR056924">
    <property type="entry name" value="SH3_Tf2-1"/>
</dbReference>
<name>A0A371HV52_MUCPR</name>
<protein>
    <recommendedName>
        <fullName evidence="2">Integrase catalytic domain-containing protein</fullName>
    </recommendedName>
</protein>
<dbReference type="InterPro" id="IPR001584">
    <property type="entry name" value="Integrase_cat-core"/>
</dbReference>
<evidence type="ECO:0000259" key="2">
    <source>
        <dbReference type="PROSITE" id="PS50994"/>
    </source>
</evidence>
<comment type="caution">
    <text evidence="3">The sequence shown here is derived from an EMBL/GenBank/DDBJ whole genome shotgun (WGS) entry which is preliminary data.</text>
</comment>
<organism evidence="3 4">
    <name type="scientific">Mucuna pruriens</name>
    <name type="common">Velvet bean</name>
    <name type="synonym">Dolichos pruriens</name>
    <dbReference type="NCBI Taxonomy" id="157652"/>
    <lineage>
        <taxon>Eukaryota</taxon>
        <taxon>Viridiplantae</taxon>
        <taxon>Streptophyta</taxon>
        <taxon>Embryophyta</taxon>
        <taxon>Tracheophyta</taxon>
        <taxon>Spermatophyta</taxon>
        <taxon>Magnoliopsida</taxon>
        <taxon>eudicotyledons</taxon>
        <taxon>Gunneridae</taxon>
        <taxon>Pentapetalae</taxon>
        <taxon>rosids</taxon>
        <taxon>fabids</taxon>
        <taxon>Fabales</taxon>
        <taxon>Fabaceae</taxon>
        <taxon>Papilionoideae</taxon>
        <taxon>50 kb inversion clade</taxon>
        <taxon>NPAAA clade</taxon>
        <taxon>indigoferoid/millettioid clade</taxon>
        <taxon>Phaseoleae</taxon>
        <taxon>Mucuna</taxon>
    </lineage>
</organism>
<gene>
    <name evidence="3" type="ORF">CR513_09421</name>
</gene>
<dbReference type="AlphaFoldDB" id="A0A371HV52"/>
<dbReference type="Pfam" id="PF24626">
    <property type="entry name" value="SH3_Tf2-1"/>
    <property type="match status" value="1"/>
</dbReference>
<feature type="non-terminal residue" evidence="3">
    <location>
        <position position="1"/>
    </location>
</feature>
<reference evidence="3" key="1">
    <citation type="submission" date="2018-05" db="EMBL/GenBank/DDBJ databases">
        <title>Draft genome of Mucuna pruriens seed.</title>
        <authorList>
            <person name="Nnadi N.E."/>
            <person name="Vos R."/>
            <person name="Hasami M.H."/>
            <person name="Devisetty U.K."/>
            <person name="Aguiy J.C."/>
        </authorList>
    </citation>
    <scope>NUCLEOTIDE SEQUENCE [LARGE SCALE GENOMIC DNA]</scope>
    <source>
        <strain evidence="3">JCA_2017</strain>
    </source>
</reference>
<dbReference type="GO" id="GO:0003676">
    <property type="term" value="F:nucleic acid binding"/>
    <property type="evidence" value="ECO:0007669"/>
    <property type="project" value="InterPro"/>
</dbReference>
<dbReference type="Gene3D" id="3.30.420.10">
    <property type="entry name" value="Ribonuclease H-like superfamily/Ribonuclease H"/>
    <property type="match status" value="1"/>
</dbReference>
<dbReference type="GO" id="GO:0015074">
    <property type="term" value="P:DNA integration"/>
    <property type="evidence" value="ECO:0007669"/>
    <property type="project" value="InterPro"/>
</dbReference>
<feature type="region of interest" description="Disordered" evidence="1">
    <location>
        <begin position="182"/>
        <end position="211"/>
    </location>
</feature>
<evidence type="ECO:0000313" key="3">
    <source>
        <dbReference type="EMBL" id="RDY06574.1"/>
    </source>
</evidence>
<dbReference type="PROSITE" id="PS50994">
    <property type="entry name" value="INTEGRASE"/>
    <property type="match status" value="1"/>
</dbReference>
<dbReference type="STRING" id="157652.A0A371HV52"/>
<keyword evidence="4" id="KW-1185">Reference proteome</keyword>
<dbReference type="OrthoDB" id="4366004at2759"/>
<dbReference type="Proteomes" id="UP000257109">
    <property type="component" value="Unassembled WGS sequence"/>
</dbReference>
<dbReference type="EMBL" id="QJKJ01001664">
    <property type="protein sequence ID" value="RDY06574.1"/>
    <property type="molecule type" value="Genomic_DNA"/>
</dbReference>
<dbReference type="PANTHER" id="PTHR35046:SF9">
    <property type="entry name" value="RNA-DIRECTED DNA POLYMERASE"/>
    <property type="match status" value="1"/>
</dbReference>
<dbReference type="PANTHER" id="PTHR35046">
    <property type="entry name" value="ZINC KNUCKLE (CCHC-TYPE) FAMILY PROTEIN"/>
    <property type="match status" value="1"/>
</dbReference>
<sequence length="280" mass="32336">MNFVLGLPRSKQGKDSIFVVVDKFSKMVHFILCHESDDASHKNNLFFKDVVRIHGLPRTIVLDRDSMSLGHFWRSLYSRLGTKLLYSTTCHPQTDVQIEVVNRTLVFNRLGRWIPHVEFTYNRMSSTTISYSLFELAFGFNPLSPLNLFPLPAIPNYANDEGLSKAQFVHRLHKKARLHMEKKGEQYARSAHKGRKERKDRFPHLRKSKLLPKGEDPFKMLKKINDNAYQVDMPPYFGGSNTFNVIDLTPCDVGVEDPNLRTNSLQEKEDDIYGKGNTYT</sequence>
<accession>A0A371HV52</accession>
<proteinExistence type="predicted"/>
<dbReference type="SUPFAM" id="SSF53098">
    <property type="entry name" value="Ribonuclease H-like"/>
    <property type="match status" value="1"/>
</dbReference>
<feature type="domain" description="Integrase catalytic" evidence="2">
    <location>
        <begin position="1"/>
        <end position="105"/>
    </location>
</feature>
<evidence type="ECO:0000313" key="4">
    <source>
        <dbReference type="Proteomes" id="UP000257109"/>
    </source>
</evidence>
<evidence type="ECO:0000256" key="1">
    <source>
        <dbReference type="SAM" id="MobiDB-lite"/>
    </source>
</evidence>
<dbReference type="InterPro" id="IPR036397">
    <property type="entry name" value="RNaseH_sf"/>
</dbReference>